<dbReference type="RefSeq" id="WP_095414559.1">
    <property type="nucleotide sequence ID" value="NZ_CP018477.1"/>
</dbReference>
<dbReference type="AlphaFoldDB" id="A0A286RDW2"/>
<dbReference type="Pfam" id="PF12728">
    <property type="entry name" value="HTH_17"/>
    <property type="match status" value="1"/>
</dbReference>
<dbReference type="NCBIfam" id="TIGR01764">
    <property type="entry name" value="excise"/>
    <property type="match status" value="1"/>
</dbReference>
<dbReference type="OrthoDB" id="197041at2"/>
<gene>
    <name evidence="2" type="ORF">THTE_1552</name>
</gene>
<dbReference type="Gene3D" id="1.10.10.10">
    <property type="entry name" value="Winged helix-like DNA-binding domain superfamily/Winged helix DNA-binding domain"/>
    <property type="match status" value="1"/>
</dbReference>
<dbReference type="InterPro" id="IPR010093">
    <property type="entry name" value="SinI_DNA-bd"/>
</dbReference>
<evidence type="ECO:0000313" key="2">
    <source>
        <dbReference type="EMBL" id="ASV74154.1"/>
    </source>
</evidence>
<dbReference type="GO" id="GO:0003677">
    <property type="term" value="F:DNA binding"/>
    <property type="evidence" value="ECO:0007669"/>
    <property type="project" value="InterPro"/>
</dbReference>
<dbReference type="InterPro" id="IPR041657">
    <property type="entry name" value="HTH_17"/>
</dbReference>
<dbReference type="InterPro" id="IPR009061">
    <property type="entry name" value="DNA-bd_dom_put_sf"/>
</dbReference>
<organism evidence="2 3">
    <name type="scientific">Thermogutta terrifontis</name>
    <dbReference type="NCBI Taxonomy" id="1331910"/>
    <lineage>
        <taxon>Bacteria</taxon>
        <taxon>Pseudomonadati</taxon>
        <taxon>Planctomycetota</taxon>
        <taxon>Planctomycetia</taxon>
        <taxon>Pirellulales</taxon>
        <taxon>Thermoguttaceae</taxon>
        <taxon>Thermogutta</taxon>
    </lineage>
</organism>
<keyword evidence="3" id="KW-1185">Reference proteome</keyword>
<dbReference type="EMBL" id="CP018477">
    <property type="protein sequence ID" value="ASV74154.1"/>
    <property type="molecule type" value="Genomic_DNA"/>
</dbReference>
<protein>
    <recommendedName>
        <fullName evidence="1">Helix-turn-helix domain-containing protein</fullName>
    </recommendedName>
</protein>
<dbReference type="Proteomes" id="UP000215086">
    <property type="component" value="Chromosome"/>
</dbReference>
<accession>A0A286RDW2</accession>
<dbReference type="SUPFAM" id="SSF46955">
    <property type="entry name" value="Putative DNA-binding domain"/>
    <property type="match status" value="1"/>
</dbReference>
<feature type="domain" description="Helix-turn-helix" evidence="1">
    <location>
        <begin position="5"/>
        <end position="54"/>
    </location>
</feature>
<evidence type="ECO:0000259" key="1">
    <source>
        <dbReference type="Pfam" id="PF12728"/>
    </source>
</evidence>
<dbReference type="InterPro" id="IPR036388">
    <property type="entry name" value="WH-like_DNA-bd_sf"/>
</dbReference>
<evidence type="ECO:0000313" key="3">
    <source>
        <dbReference type="Proteomes" id="UP000215086"/>
    </source>
</evidence>
<reference evidence="2 3" key="1">
    <citation type="journal article" name="Front. Microbiol.">
        <title>Sugar Metabolism of the First Thermophilic Planctomycete Thermogutta terrifontis: Comparative Genomic and Transcriptomic Approaches.</title>
        <authorList>
            <person name="Elcheninov A.G."/>
            <person name="Menzel P."/>
            <person name="Gudbergsdottir S.R."/>
            <person name="Slesarev A.I."/>
            <person name="Kadnikov V.V."/>
            <person name="Krogh A."/>
            <person name="Bonch-Osmolovskaya E.A."/>
            <person name="Peng X."/>
            <person name="Kublanov I.V."/>
        </authorList>
    </citation>
    <scope>NUCLEOTIDE SEQUENCE [LARGE SCALE GENOMIC DNA]</scope>
    <source>
        <strain evidence="2 3">R1</strain>
    </source>
</reference>
<dbReference type="KEGG" id="ttf:THTE_1552"/>
<sequence>MTERLLTAHECAQFLRVSRRHLDRLKAVEGLPFVRLGRRVLFPEFAVRQWLQSRTESIHPGAQANYGSTPENGRD</sequence>
<name>A0A286RDW2_9BACT</name>
<proteinExistence type="predicted"/>